<dbReference type="Gene3D" id="3.40.1190.20">
    <property type="match status" value="1"/>
</dbReference>
<sequence length="339" mass="36994">MDPGPADVLGAVSNARIMVIGDSTIDRYSIGRVTRVSPEAPVPLVEVQRESYYLGGATNAALLLSDLGAKVDFVSVVGDDPEGEMVRWLLRERGVETGGVVASSEGGFATIVVHRVISRRYQLLMMDRAPSAKIGRRAKKRMLEHVRDTIDGVDAVLFSDHRTLLQEGVVVSMLELARGRRERGLRLIVNPKAENAWMYSGVDVIRINRDDASRATGITYVNETSVRNMGLNLASRTRCGSVLITWIEDGAHLIHSSGKHEDIAPTGLEPRNLAGVGDVMSAFLTAALVGGADVSTASRIAYYLGSVMASNGWERRHSAAELREMLSSEEFSKWFQRNT</sequence>
<evidence type="ECO:0000259" key="1">
    <source>
        <dbReference type="Pfam" id="PF00294"/>
    </source>
</evidence>
<evidence type="ECO:0000313" key="2">
    <source>
        <dbReference type="EMBL" id="BBE42772.1"/>
    </source>
</evidence>
<reference evidence="2 3" key="1">
    <citation type="journal article" date="2019" name="ISME J.">
        <title>Isolation and characterization of a thermophilic sulfur- and iron-reducing thaumarchaeote from a terrestrial acidic hot spring.</title>
        <authorList>
            <person name="Kato S."/>
            <person name="Itoh T."/>
            <person name="Yuki M."/>
            <person name="Nagamori M."/>
            <person name="Ohnishi M."/>
            <person name="Uematsu K."/>
            <person name="Suzuki K."/>
            <person name="Takashina T."/>
            <person name="Ohkuma M."/>
        </authorList>
    </citation>
    <scope>NUCLEOTIDE SEQUENCE [LARGE SCALE GENOMIC DNA]</scope>
    <source>
        <strain evidence="2 3">NAS-02</strain>
    </source>
</reference>
<gene>
    <name evidence="2" type="ORF">NAS2_1385</name>
</gene>
<dbReference type="GO" id="GO:0033786">
    <property type="term" value="F:heptose-1-phosphate adenylyltransferase activity"/>
    <property type="evidence" value="ECO:0007669"/>
    <property type="project" value="TreeGrafter"/>
</dbReference>
<dbReference type="GeneID" id="55585197"/>
<dbReference type="PANTHER" id="PTHR46969">
    <property type="entry name" value="BIFUNCTIONAL PROTEIN HLDE"/>
    <property type="match status" value="1"/>
</dbReference>
<name>A0A4P2VHU7_9ARCH</name>
<dbReference type="SUPFAM" id="SSF53613">
    <property type="entry name" value="Ribokinase-like"/>
    <property type="match status" value="1"/>
</dbReference>
<dbReference type="InterPro" id="IPR011611">
    <property type="entry name" value="PfkB_dom"/>
</dbReference>
<dbReference type="PANTHER" id="PTHR46969:SF1">
    <property type="entry name" value="BIFUNCTIONAL PROTEIN HLDE"/>
    <property type="match status" value="1"/>
</dbReference>
<organism evidence="2 3">
    <name type="scientific">Conexivisphaera calida</name>
    <dbReference type="NCBI Taxonomy" id="1874277"/>
    <lineage>
        <taxon>Archaea</taxon>
        <taxon>Nitrososphaerota</taxon>
        <taxon>Conexivisphaeria</taxon>
        <taxon>Conexivisphaerales</taxon>
        <taxon>Conexivisphaeraceae</taxon>
        <taxon>Conexivisphaera</taxon>
    </lineage>
</organism>
<proteinExistence type="predicted"/>
<feature type="domain" description="Carbohydrate kinase PfkB" evidence="1">
    <location>
        <begin position="16"/>
        <end position="310"/>
    </location>
</feature>
<dbReference type="GO" id="GO:0033785">
    <property type="term" value="F:heptose 7-phosphate kinase activity"/>
    <property type="evidence" value="ECO:0007669"/>
    <property type="project" value="TreeGrafter"/>
</dbReference>
<accession>A0A4P2VHU7</accession>
<dbReference type="KEGG" id="ccai:NAS2_1385"/>
<dbReference type="OrthoDB" id="26949at2157"/>
<dbReference type="EMBL" id="AP018732">
    <property type="protein sequence ID" value="BBE42772.1"/>
    <property type="molecule type" value="Genomic_DNA"/>
</dbReference>
<evidence type="ECO:0000313" key="3">
    <source>
        <dbReference type="Proteomes" id="UP000509448"/>
    </source>
</evidence>
<dbReference type="AlphaFoldDB" id="A0A4P2VHU7"/>
<dbReference type="GO" id="GO:0005829">
    <property type="term" value="C:cytosol"/>
    <property type="evidence" value="ECO:0007669"/>
    <property type="project" value="TreeGrafter"/>
</dbReference>
<protein>
    <submittedName>
        <fullName evidence="2">ADP-heptose synthase</fullName>
    </submittedName>
</protein>
<dbReference type="InterPro" id="IPR029056">
    <property type="entry name" value="Ribokinase-like"/>
</dbReference>
<dbReference type="RefSeq" id="WP_174448971.1">
    <property type="nucleotide sequence ID" value="NZ_AP018732.1"/>
</dbReference>
<dbReference type="Pfam" id="PF00294">
    <property type="entry name" value="PfkB"/>
    <property type="match status" value="1"/>
</dbReference>
<keyword evidence="3" id="KW-1185">Reference proteome</keyword>
<dbReference type="Proteomes" id="UP000509448">
    <property type="component" value="Chromosome"/>
</dbReference>